<evidence type="ECO:0000313" key="12">
    <source>
        <dbReference type="Proteomes" id="UP001595693"/>
    </source>
</evidence>
<evidence type="ECO:0000313" key="11">
    <source>
        <dbReference type="EMBL" id="MFC3938476.1"/>
    </source>
</evidence>
<keyword evidence="9" id="KW-0732">Signal</keyword>
<dbReference type="PROSITE" id="PS52029">
    <property type="entry name" value="LD_TPASE"/>
    <property type="match status" value="1"/>
</dbReference>
<sequence>MFVELSAPSRRAAAGTLFLAALLQAAPAHAQSGKVRRAATQPSTEPADTKAPNLRDGQAETRLLAVYKLIAEGRSREALAQAETLARDYPNFQLAQLAVGDLLMSRTRPIRRMGDVPEPDTARSLQVATTLEELRNESRQRVDAQRSRPPAHSIPAQFLELSPRSRHAIAVDASRSRLYLFENTPKGLQLVADYYASVGKLGIEKSLEGDQRTPLGVYFITSRLDPATLKDFYGAGALPINYPNPLDQSRGKTGSGIWLHGTPPDQFARAPLATDGCLVLANPDLERILRTVEPRSTPVVIARQLQWVAPHAVQADRKSFDAVLNAWRNAKTQGDMNRLLGFYAPDFQSYRKKPLNEWTQVLQAETRALKGRELHLKDKSYLRWTDSADTMVVTFGEVAEGARTGPVKRQYWARRGQQWQIFFEGVIG</sequence>
<evidence type="ECO:0000256" key="6">
    <source>
        <dbReference type="ARBA" id="ARBA00023316"/>
    </source>
</evidence>
<organism evidence="11 12">
    <name type="scientific">Acidovorax facilis</name>
    <dbReference type="NCBI Taxonomy" id="12917"/>
    <lineage>
        <taxon>Bacteria</taxon>
        <taxon>Pseudomonadati</taxon>
        <taxon>Pseudomonadota</taxon>
        <taxon>Betaproteobacteria</taxon>
        <taxon>Burkholderiales</taxon>
        <taxon>Comamonadaceae</taxon>
        <taxon>Acidovorax</taxon>
    </lineage>
</organism>
<dbReference type="Pfam" id="PF24125">
    <property type="entry name" value="Cds6_C"/>
    <property type="match status" value="1"/>
</dbReference>
<dbReference type="Proteomes" id="UP001595693">
    <property type="component" value="Unassembled WGS sequence"/>
</dbReference>
<comment type="pathway">
    <text evidence="1 7">Cell wall biogenesis; peptidoglycan biosynthesis.</text>
</comment>
<reference evidence="12" key="1">
    <citation type="journal article" date="2019" name="Int. J. Syst. Evol. Microbiol.">
        <title>The Global Catalogue of Microorganisms (GCM) 10K type strain sequencing project: providing services to taxonomists for standard genome sequencing and annotation.</title>
        <authorList>
            <consortium name="The Broad Institute Genomics Platform"/>
            <consortium name="The Broad Institute Genome Sequencing Center for Infectious Disease"/>
            <person name="Wu L."/>
            <person name="Ma J."/>
        </authorList>
    </citation>
    <scope>NUCLEOTIDE SEQUENCE [LARGE SCALE GENOMIC DNA]</scope>
    <source>
        <strain evidence="12">CCUG 2113</strain>
    </source>
</reference>
<evidence type="ECO:0000256" key="2">
    <source>
        <dbReference type="ARBA" id="ARBA00005992"/>
    </source>
</evidence>
<evidence type="ECO:0000256" key="4">
    <source>
        <dbReference type="ARBA" id="ARBA00022960"/>
    </source>
</evidence>
<dbReference type="SUPFAM" id="SSF54427">
    <property type="entry name" value="NTF2-like"/>
    <property type="match status" value="1"/>
</dbReference>
<protein>
    <submittedName>
        <fullName evidence="11">L,D-transpeptidase family protein</fullName>
    </submittedName>
</protein>
<dbReference type="RefSeq" id="WP_055393541.1">
    <property type="nucleotide sequence ID" value="NZ_CP192460.1"/>
</dbReference>
<evidence type="ECO:0000256" key="8">
    <source>
        <dbReference type="SAM" id="MobiDB-lite"/>
    </source>
</evidence>
<evidence type="ECO:0000256" key="3">
    <source>
        <dbReference type="ARBA" id="ARBA00022679"/>
    </source>
</evidence>
<dbReference type="EMBL" id="JBHSAJ010000181">
    <property type="protein sequence ID" value="MFC3938476.1"/>
    <property type="molecule type" value="Genomic_DNA"/>
</dbReference>
<keyword evidence="3" id="KW-0808">Transferase</keyword>
<name>A0ABV8DIS1_9BURK</name>
<keyword evidence="6 7" id="KW-0961">Cell wall biogenesis/degradation</keyword>
<accession>A0ABV8DIS1</accession>
<dbReference type="PANTHER" id="PTHR36699">
    <property type="entry name" value="LD-TRANSPEPTIDASE"/>
    <property type="match status" value="1"/>
</dbReference>
<gene>
    <name evidence="11" type="ORF">ACFOW3_28030</name>
</gene>
<dbReference type="InterPro" id="IPR056203">
    <property type="entry name" value="Cds6_C"/>
</dbReference>
<dbReference type="InterPro" id="IPR038063">
    <property type="entry name" value="Transpep_catalytic_dom"/>
</dbReference>
<feature type="chain" id="PRO_5046949373" evidence="9">
    <location>
        <begin position="31"/>
        <end position="428"/>
    </location>
</feature>
<keyword evidence="12" id="KW-1185">Reference proteome</keyword>
<evidence type="ECO:0000256" key="9">
    <source>
        <dbReference type="SAM" id="SignalP"/>
    </source>
</evidence>
<dbReference type="PANTHER" id="PTHR36699:SF1">
    <property type="entry name" value="L,D-TRANSPEPTIDASE YAFK-RELATED"/>
    <property type="match status" value="1"/>
</dbReference>
<proteinExistence type="inferred from homology"/>
<feature type="region of interest" description="Disordered" evidence="8">
    <location>
        <begin position="30"/>
        <end position="56"/>
    </location>
</feature>
<feature type="active site" description="Nucleophile" evidence="7">
    <location>
        <position position="277"/>
    </location>
</feature>
<dbReference type="InterPro" id="IPR005490">
    <property type="entry name" value="LD_TPept_cat_dom"/>
</dbReference>
<evidence type="ECO:0000256" key="5">
    <source>
        <dbReference type="ARBA" id="ARBA00022984"/>
    </source>
</evidence>
<keyword evidence="5 7" id="KW-0573">Peptidoglycan synthesis</keyword>
<dbReference type="Gene3D" id="2.40.440.10">
    <property type="entry name" value="L,D-transpeptidase catalytic domain-like"/>
    <property type="match status" value="1"/>
</dbReference>
<comment type="caution">
    <text evidence="11">The sequence shown here is derived from an EMBL/GenBank/DDBJ whole genome shotgun (WGS) entry which is preliminary data.</text>
</comment>
<dbReference type="Pfam" id="PF03734">
    <property type="entry name" value="YkuD"/>
    <property type="match status" value="1"/>
</dbReference>
<evidence type="ECO:0000256" key="1">
    <source>
        <dbReference type="ARBA" id="ARBA00004752"/>
    </source>
</evidence>
<evidence type="ECO:0000256" key="7">
    <source>
        <dbReference type="PROSITE-ProRule" id="PRU01373"/>
    </source>
</evidence>
<comment type="similarity">
    <text evidence="2">Belongs to the YkuD family.</text>
</comment>
<evidence type="ECO:0000259" key="10">
    <source>
        <dbReference type="PROSITE" id="PS52029"/>
    </source>
</evidence>
<dbReference type="CDD" id="cd16913">
    <property type="entry name" value="YkuD_like"/>
    <property type="match status" value="1"/>
</dbReference>
<keyword evidence="4 7" id="KW-0133">Cell shape</keyword>
<feature type="domain" description="L,D-TPase catalytic" evidence="10">
    <location>
        <begin position="167"/>
        <end position="302"/>
    </location>
</feature>
<dbReference type="InterPro" id="IPR032710">
    <property type="entry name" value="NTF2-like_dom_sf"/>
</dbReference>
<feature type="signal peptide" evidence="9">
    <location>
        <begin position="1"/>
        <end position="30"/>
    </location>
</feature>
<feature type="active site" description="Proton donor/acceptor" evidence="7">
    <location>
        <position position="260"/>
    </location>
</feature>
<dbReference type="SUPFAM" id="SSF141523">
    <property type="entry name" value="L,D-transpeptidase catalytic domain-like"/>
    <property type="match status" value="1"/>
</dbReference>